<dbReference type="GO" id="GO:0043565">
    <property type="term" value="F:sequence-specific DNA binding"/>
    <property type="evidence" value="ECO:0007669"/>
    <property type="project" value="InterPro"/>
</dbReference>
<sequence>MTADPRPSLLVIDDDFAFNRVLVGALDQRGFDAYGATDPEAAIELARDHAPEFIVLDLNLAGESGLRLIRPLLEMSPDARILVLTGYASIATAVDAVKLGATQYLAKPADVDAIIRALHAEDVVFADAAPEAPMSVDRLEWEHIQRVLAEHEGNISATARALKMHRRTLQRKLGRPPTAA</sequence>
<proteinExistence type="predicted"/>
<evidence type="ECO:0000313" key="5">
    <source>
        <dbReference type="EMBL" id="SIR04696.1"/>
    </source>
</evidence>
<evidence type="ECO:0000313" key="6">
    <source>
        <dbReference type="Proteomes" id="UP000186819"/>
    </source>
</evidence>
<reference evidence="6" key="1">
    <citation type="submission" date="2017-01" db="EMBL/GenBank/DDBJ databases">
        <authorList>
            <person name="Varghese N."/>
            <person name="Submissions S."/>
        </authorList>
    </citation>
    <scope>NUCLEOTIDE SEQUENCE [LARGE SCALE GENOMIC DNA]</scope>
    <source>
        <strain evidence="6">ATCC 51758</strain>
    </source>
</reference>
<keyword evidence="1 3" id="KW-0597">Phosphoprotein</keyword>
<evidence type="ECO:0000259" key="4">
    <source>
        <dbReference type="PROSITE" id="PS50110"/>
    </source>
</evidence>
<dbReference type="PANTHER" id="PTHR44591">
    <property type="entry name" value="STRESS RESPONSE REGULATOR PROTEIN 1"/>
    <property type="match status" value="1"/>
</dbReference>
<dbReference type="InterPro" id="IPR002197">
    <property type="entry name" value="HTH_Fis"/>
</dbReference>
<evidence type="ECO:0000256" key="2">
    <source>
        <dbReference type="ARBA" id="ARBA00023012"/>
    </source>
</evidence>
<dbReference type="InterPro" id="IPR050595">
    <property type="entry name" value="Bact_response_regulator"/>
</dbReference>
<evidence type="ECO:0000256" key="1">
    <source>
        <dbReference type="ARBA" id="ARBA00022553"/>
    </source>
</evidence>
<dbReference type="SMART" id="SM00448">
    <property type="entry name" value="REC"/>
    <property type="match status" value="1"/>
</dbReference>
<keyword evidence="6" id="KW-1185">Reference proteome</keyword>
<name>A0A1N6XQT0_9RHOO</name>
<dbReference type="RefSeq" id="WP_076602814.1">
    <property type="nucleotide sequence ID" value="NZ_FTMD01000009.1"/>
</dbReference>
<dbReference type="Gene3D" id="1.10.10.60">
    <property type="entry name" value="Homeodomain-like"/>
    <property type="match status" value="1"/>
</dbReference>
<accession>A0A1N6XQT0</accession>
<dbReference type="Pfam" id="PF00072">
    <property type="entry name" value="Response_reg"/>
    <property type="match status" value="1"/>
</dbReference>
<dbReference type="SUPFAM" id="SSF52172">
    <property type="entry name" value="CheY-like"/>
    <property type="match status" value="1"/>
</dbReference>
<dbReference type="InterPro" id="IPR001789">
    <property type="entry name" value="Sig_transdc_resp-reg_receiver"/>
</dbReference>
<feature type="modified residue" description="4-aspartylphosphate" evidence="3">
    <location>
        <position position="57"/>
    </location>
</feature>
<dbReference type="Pfam" id="PF02954">
    <property type="entry name" value="HTH_8"/>
    <property type="match status" value="1"/>
</dbReference>
<dbReference type="Proteomes" id="UP000186819">
    <property type="component" value="Unassembled WGS sequence"/>
</dbReference>
<organism evidence="5 6">
    <name type="scientific">Aromatoleum tolulyticum</name>
    <dbReference type="NCBI Taxonomy" id="34027"/>
    <lineage>
        <taxon>Bacteria</taxon>
        <taxon>Pseudomonadati</taxon>
        <taxon>Pseudomonadota</taxon>
        <taxon>Betaproteobacteria</taxon>
        <taxon>Rhodocyclales</taxon>
        <taxon>Rhodocyclaceae</taxon>
        <taxon>Aromatoleum</taxon>
    </lineage>
</organism>
<dbReference type="Gene3D" id="3.40.50.2300">
    <property type="match status" value="1"/>
</dbReference>
<dbReference type="CDD" id="cd17563">
    <property type="entry name" value="REC_RegA-like"/>
    <property type="match status" value="1"/>
</dbReference>
<evidence type="ECO:0000256" key="3">
    <source>
        <dbReference type="PROSITE-ProRule" id="PRU00169"/>
    </source>
</evidence>
<dbReference type="PROSITE" id="PS50110">
    <property type="entry name" value="RESPONSE_REGULATORY"/>
    <property type="match status" value="1"/>
</dbReference>
<keyword evidence="2" id="KW-0902">Two-component regulatory system</keyword>
<dbReference type="OrthoDB" id="9802426at2"/>
<protein>
    <submittedName>
        <fullName evidence="5">Two-component system, response regulator RegA</fullName>
    </submittedName>
</protein>
<dbReference type="EMBL" id="FTMD01000009">
    <property type="protein sequence ID" value="SIR04696.1"/>
    <property type="molecule type" value="Genomic_DNA"/>
</dbReference>
<dbReference type="AlphaFoldDB" id="A0A1N6XQT0"/>
<dbReference type="InterPro" id="IPR011006">
    <property type="entry name" value="CheY-like_superfamily"/>
</dbReference>
<gene>
    <name evidence="5" type="ORF">SAMN05421829_10984</name>
</gene>
<dbReference type="STRING" id="34027.SAMN05421829_10984"/>
<feature type="domain" description="Response regulatory" evidence="4">
    <location>
        <begin position="8"/>
        <end position="122"/>
    </location>
</feature>
<dbReference type="FunFam" id="1.10.10.60:FF:000036">
    <property type="entry name" value="Two-component system response regulator"/>
    <property type="match status" value="1"/>
</dbReference>
<dbReference type="GO" id="GO:0000160">
    <property type="term" value="P:phosphorelay signal transduction system"/>
    <property type="evidence" value="ECO:0007669"/>
    <property type="project" value="UniProtKB-KW"/>
</dbReference>
<dbReference type="PANTHER" id="PTHR44591:SF14">
    <property type="entry name" value="PROTEIN PILG"/>
    <property type="match status" value="1"/>
</dbReference>